<feature type="chain" id="PRO_5038984880" description="Secreted protein" evidence="2">
    <location>
        <begin position="27"/>
        <end position="341"/>
    </location>
</feature>
<accession>A0A6J4LRK7</accession>
<dbReference type="InterPro" id="IPR023158">
    <property type="entry name" value="YerB-like_sf"/>
</dbReference>
<evidence type="ECO:0000259" key="4">
    <source>
        <dbReference type="Pfam" id="PF17479"/>
    </source>
</evidence>
<feature type="domain" description="DUF3048" evidence="3">
    <location>
        <begin position="58"/>
        <end position="193"/>
    </location>
</feature>
<keyword evidence="2" id="KW-0732">Signal</keyword>
<dbReference type="Gene3D" id="3.50.90.10">
    <property type="entry name" value="YerB-like"/>
    <property type="match status" value="1"/>
</dbReference>
<evidence type="ECO:0000313" key="5">
    <source>
        <dbReference type="EMBL" id="CAA9337931.1"/>
    </source>
</evidence>
<name>A0A6J4LRK7_9ACTN</name>
<dbReference type="InterPro" id="IPR021416">
    <property type="entry name" value="DUF3048_N"/>
</dbReference>
<dbReference type="EMBL" id="CADCUJ010000028">
    <property type="protein sequence ID" value="CAA9337931.1"/>
    <property type="molecule type" value="Genomic_DNA"/>
</dbReference>
<evidence type="ECO:0000256" key="1">
    <source>
        <dbReference type="SAM" id="MobiDB-lite"/>
    </source>
</evidence>
<evidence type="ECO:0008006" key="6">
    <source>
        <dbReference type="Google" id="ProtNLM"/>
    </source>
</evidence>
<dbReference type="Pfam" id="PF11258">
    <property type="entry name" value="DUF3048"/>
    <property type="match status" value="1"/>
</dbReference>
<feature type="domain" description="DUF3048" evidence="4">
    <location>
        <begin position="222"/>
        <end position="326"/>
    </location>
</feature>
<dbReference type="SUPFAM" id="SSF159774">
    <property type="entry name" value="YerB-like"/>
    <property type="match status" value="1"/>
</dbReference>
<proteinExistence type="predicted"/>
<evidence type="ECO:0000256" key="2">
    <source>
        <dbReference type="SAM" id="SignalP"/>
    </source>
</evidence>
<feature type="signal peptide" evidence="2">
    <location>
        <begin position="1"/>
        <end position="26"/>
    </location>
</feature>
<gene>
    <name evidence="5" type="ORF">AVDCRST_MAG72-634</name>
</gene>
<organism evidence="5">
    <name type="scientific">uncultured Nocardioidaceae bacterium</name>
    <dbReference type="NCBI Taxonomy" id="253824"/>
    <lineage>
        <taxon>Bacteria</taxon>
        <taxon>Bacillati</taxon>
        <taxon>Actinomycetota</taxon>
        <taxon>Actinomycetes</taxon>
        <taxon>Propionibacteriales</taxon>
        <taxon>Nocardioidaceae</taxon>
        <taxon>environmental samples</taxon>
    </lineage>
</organism>
<dbReference type="Pfam" id="PF17479">
    <property type="entry name" value="DUF3048_C"/>
    <property type="match status" value="1"/>
</dbReference>
<reference evidence="5" key="1">
    <citation type="submission" date="2020-02" db="EMBL/GenBank/DDBJ databases">
        <authorList>
            <person name="Meier V. D."/>
        </authorList>
    </citation>
    <scope>NUCLEOTIDE SEQUENCE</scope>
    <source>
        <strain evidence="5">AVDCRST_MAG72</strain>
    </source>
</reference>
<evidence type="ECO:0000259" key="3">
    <source>
        <dbReference type="Pfam" id="PF11258"/>
    </source>
</evidence>
<feature type="region of interest" description="Disordered" evidence="1">
    <location>
        <begin position="34"/>
        <end position="54"/>
    </location>
</feature>
<dbReference type="AlphaFoldDB" id="A0A6J4LRK7"/>
<dbReference type="InterPro" id="IPR035328">
    <property type="entry name" value="DUF3048_C"/>
</dbReference>
<protein>
    <recommendedName>
        <fullName evidence="6">Secreted protein</fullName>
    </recommendedName>
</protein>
<sequence length="341" mass="36112">MSAMTSTISRSRPRALSAMLVTVALAVAGCSGSLPGGDDDPDDQSTAAGASLSGRWPLTGLPASGAAPRHPVMVVKIDNTSSSRPQVGLGQADLVAEELVEGGVTRLAVFYYSKLPRTVGPVRSIRATDIGIVKPANAALVASGGAPPTVRRVKQAKIRTLTEGAAGYYRDGGRTSPYNLFNRLPKLAATLKSARTPDSYFPWGDEKDFPAGQRASGLSAQFSTSHTTNWRYRRGSYLNVNSQAKPNDQFSPKTVLVLRVRIGDAGYRDPAGNPVPETRFTGKGQALVFHGGKVVRGTWRKAGLDATVSLETKGGKELSLPAGRVWMELVPVNGGNVTIRR</sequence>